<feature type="region of interest" description="Disordered" evidence="7">
    <location>
        <begin position="344"/>
        <end position="365"/>
    </location>
</feature>
<feature type="domain" description="Myb-like" evidence="8">
    <location>
        <begin position="62"/>
        <end position="112"/>
    </location>
</feature>
<dbReference type="SMART" id="SM00717">
    <property type="entry name" value="SANT"/>
    <property type="match status" value="2"/>
</dbReference>
<evidence type="ECO:0000313" key="11">
    <source>
        <dbReference type="Proteomes" id="UP000824469"/>
    </source>
</evidence>
<proteinExistence type="predicted"/>
<sequence length="400" mass="45563">MGRAPCCSKVGLHRGPWTAREDMLLTRFIEANGEGQWRALPKKAGLLRCGKSCRLRWMNYLRPDIKRGNISSDEEELVIRLHRLLGNRWSLIAGRLPGRTDNEIKNFWNTHLSKKLMRKGINPKTHQPLPHKKEARMSTDQVKNDECYVRKRNDRENDLKQANADANKTHVQPVHLPKANRFIAFPRSSSNPELLPRTQSLSMNTSLECQANNVLLPPSIDLNSSSPVSSLNSTQDNSDYSSYLSPVEDCFSWPCIEEEEEDWNVKCFPHAGEEEEEESWIPNSQLHDDHNAKCIISEKMSSIGHFASDQTTIPFRQINKPESCSNVNMLQEVYEEYLELLQEDPSPQTKNKIISDNDGKEDNNVSAFTEGGLPSMWDCLQGDDNELLNNASHETALSLH</sequence>
<evidence type="ECO:0000256" key="3">
    <source>
        <dbReference type="ARBA" id="ARBA00023015"/>
    </source>
</evidence>
<dbReference type="InterPro" id="IPR015495">
    <property type="entry name" value="Myb_TF_plants"/>
</dbReference>
<keyword evidence="4" id="KW-0238">DNA-binding</keyword>
<evidence type="ECO:0000256" key="4">
    <source>
        <dbReference type="ARBA" id="ARBA00023125"/>
    </source>
</evidence>
<dbReference type="PROSITE" id="PS50090">
    <property type="entry name" value="MYB_LIKE"/>
    <property type="match status" value="2"/>
</dbReference>
<keyword evidence="5" id="KW-0804">Transcription</keyword>
<accession>A0AA38G8X5</accession>
<evidence type="ECO:0000256" key="6">
    <source>
        <dbReference type="ARBA" id="ARBA00023242"/>
    </source>
</evidence>
<dbReference type="Gene3D" id="1.10.10.60">
    <property type="entry name" value="Homeodomain-like"/>
    <property type="match status" value="2"/>
</dbReference>
<dbReference type="Proteomes" id="UP000824469">
    <property type="component" value="Unassembled WGS sequence"/>
</dbReference>
<dbReference type="PROSITE" id="PS51294">
    <property type="entry name" value="HTH_MYB"/>
    <property type="match status" value="2"/>
</dbReference>
<feature type="compositionally biased region" description="Basic and acidic residues" evidence="7">
    <location>
        <begin position="353"/>
        <end position="363"/>
    </location>
</feature>
<evidence type="ECO:0000256" key="2">
    <source>
        <dbReference type="ARBA" id="ARBA00022737"/>
    </source>
</evidence>
<gene>
    <name evidence="10" type="ORF">KI387_018999</name>
</gene>
<dbReference type="GO" id="GO:0000976">
    <property type="term" value="F:transcription cis-regulatory region binding"/>
    <property type="evidence" value="ECO:0007669"/>
    <property type="project" value="UniProtKB-ARBA"/>
</dbReference>
<dbReference type="GO" id="GO:0005634">
    <property type="term" value="C:nucleus"/>
    <property type="evidence" value="ECO:0007669"/>
    <property type="project" value="UniProtKB-SubCell"/>
</dbReference>
<feature type="domain" description="Myb-like" evidence="8">
    <location>
        <begin position="9"/>
        <end position="61"/>
    </location>
</feature>
<reference evidence="10 11" key="1">
    <citation type="journal article" date="2021" name="Nat. Plants">
        <title>The Taxus genome provides insights into paclitaxel biosynthesis.</title>
        <authorList>
            <person name="Xiong X."/>
            <person name="Gou J."/>
            <person name="Liao Q."/>
            <person name="Li Y."/>
            <person name="Zhou Q."/>
            <person name="Bi G."/>
            <person name="Li C."/>
            <person name="Du R."/>
            <person name="Wang X."/>
            <person name="Sun T."/>
            <person name="Guo L."/>
            <person name="Liang H."/>
            <person name="Lu P."/>
            <person name="Wu Y."/>
            <person name="Zhang Z."/>
            <person name="Ro D.K."/>
            <person name="Shang Y."/>
            <person name="Huang S."/>
            <person name="Yan J."/>
        </authorList>
    </citation>
    <scope>NUCLEOTIDE SEQUENCE [LARGE SCALE GENOMIC DNA]</scope>
    <source>
        <strain evidence="10">Ta-2019</strain>
    </source>
</reference>
<evidence type="ECO:0000259" key="9">
    <source>
        <dbReference type="PROSITE" id="PS51294"/>
    </source>
</evidence>
<name>A0AA38G8X5_TAXCH</name>
<dbReference type="SUPFAM" id="SSF46689">
    <property type="entry name" value="Homeodomain-like"/>
    <property type="match status" value="1"/>
</dbReference>
<keyword evidence="6" id="KW-0539">Nucleus</keyword>
<dbReference type="FunFam" id="1.10.10.60:FF:000394">
    <property type="entry name" value="MYB transcription factor"/>
    <property type="match status" value="1"/>
</dbReference>
<keyword evidence="3" id="KW-0805">Transcription regulation</keyword>
<comment type="subcellular location">
    <subcellularLocation>
        <location evidence="1">Nucleus</location>
    </subcellularLocation>
</comment>
<dbReference type="FunFam" id="1.10.10.60:FF:000121">
    <property type="entry name" value="Myb transcription factor"/>
    <property type="match status" value="1"/>
</dbReference>
<dbReference type="PANTHER" id="PTHR47994:SF5">
    <property type="entry name" value="F14D16.11-RELATED"/>
    <property type="match status" value="1"/>
</dbReference>
<dbReference type="Pfam" id="PF00249">
    <property type="entry name" value="Myb_DNA-binding"/>
    <property type="match status" value="2"/>
</dbReference>
<evidence type="ECO:0000256" key="5">
    <source>
        <dbReference type="ARBA" id="ARBA00023163"/>
    </source>
</evidence>
<dbReference type="AlphaFoldDB" id="A0AA38G8X5"/>
<evidence type="ECO:0000259" key="8">
    <source>
        <dbReference type="PROSITE" id="PS50090"/>
    </source>
</evidence>
<feature type="region of interest" description="Disordered" evidence="7">
    <location>
        <begin position="121"/>
        <end position="143"/>
    </location>
</feature>
<dbReference type="CDD" id="cd00167">
    <property type="entry name" value="SANT"/>
    <property type="match status" value="2"/>
</dbReference>
<dbReference type="OMA" id="KEARMST"/>
<keyword evidence="11" id="KW-1185">Reference proteome</keyword>
<dbReference type="InterPro" id="IPR001005">
    <property type="entry name" value="SANT/Myb"/>
</dbReference>
<feature type="compositionally biased region" description="Basic and acidic residues" evidence="7">
    <location>
        <begin position="131"/>
        <end position="143"/>
    </location>
</feature>
<dbReference type="InterPro" id="IPR009057">
    <property type="entry name" value="Homeodomain-like_sf"/>
</dbReference>
<evidence type="ECO:0000256" key="1">
    <source>
        <dbReference type="ARBA" id="ARBA00004123"/>
    </source>
</evidence>
<feature type="domain" description="HTH myb-type" evidence="9">
    <location>
        <begin position="62"/>
        <end position="116"/>
    </location>
</feature>
<dbReference type="InterPro" id="IPR017930">
    <property type="entry name" value="Myb_dom"/>
</dbReference>
<dbReference type="PANTHER" id="PTHR47994">
    <property type="entry name" value="F14D16.11-RELATED"/>
    <property type="match status" value="1"/>
</dbReference>
<dbReference type="EMBL" id="JAHRHJ020000004">
    <property type="protein sequence ID" value="KAH9317230.1"/>
    <property type="molecule type" value="Genomic_DNA"/>
</dbReference>
<organism evidence="10 11">
    <name type="scientific">Taxus chinensis</name>
    <name type="common">Chinese yew</name>
    <name type="synonym">Taxus wallichiana var. chinensis</name>
    <dbReference type="NCBI Taxonomy" id="29808"/>
    <lineage>
        <taxon>Eukaryota</taxon>
        <taxon>Viridiplantae</taxon>
        <taxon>Streptophyta</taxon>
        <taxon>Embryophyta</taxon>
        <taxon>Tracheophyta</taxon>
        <taxon>Spermatophyta</taxon>
        <taxon>Pinopsida</taxon>
        <taxon>Pinidae</taxon>
        <taxon>Conifers II</taxon>
        <taxon>Cupressales</taxon>
        <taxon>Taxaceae</taxon>
        <taxon>Taxus</taxon>
    </lineage>
</organism>
<protein>
    <submittedName>
        <fullName evidence="10">Uncharacterized protein</fullName>
    </submittedName>
</protein>
<evidence type="ECO:0000256" key="7">
    <source>
        <dbReference type="SAM" id="MobiDB-lite"/>
    </source>
</evidence>
<feature type="domain" description="HTH myb-type" evidence="9">
    <location>
        <begin position="9"/>
        <end position="61"/>
    </location>
</feature>
<evidence type="ECO:0000313" key="10">
    <source>
        <dbReference type="EMBL" id="KAH9317230.1"/>
    </source>
</evidence>
<comment type="caution">
    <text evidence="10">The sequence shown here is derived from an EMBL/GenBank/DDBJ whole genome shotgun (WGS) entry which is preliminary data.</text>
</comment>
<keyword evidence="2" id="KW-0677">Repeat</keyword>